<evidence type="ECO:0000256" key="12">
    <source>
        <dbReference type="ARBA" id="ARBA00023027"/>
    </source>
</evidence>
<dbReference type="GO" id="GO:0005506">
    <property type="term" value="F:iron ion binding"/>
    <property type="evidence" value="ECO:0007669"/>
    <property type="project" value="InterPro"/>
</dbReference>
<dbReference type="SMART" id="SM01092">
    <property type="entry name" value="CO_deh_flav_C"/>
    <property type="match status" value="1"/>
</dbReference>
<comment type="similarity">
    <text evidence="2">Belongs to the xanthine dehydrogenase family.</text>
</comment>
<keyword evidence="5" id="KW-0285">Flavoprotein</keyword>
<dbReference type="SUPFAM" id="SSF56176">
    <property type="entry name" value="FAD-binding/transporter-associated domain-like"/>
    <property type="match status" value="1"/>
</dbReference>
<sequence length="1236" mass="136659">MSLYALLRNCYNRHPTQQEISEAFDGNLCRCTGYKPILDAANSFVEGGGIVSKENGNAETNGTSTGSGGCCRMSNDQACACMRNQKSPNGFPLKEHNFHEQARGQSGSPVELIFPPGLKKFEPVPLFYGNERKVWFRPLTKRQLLEIKDRYPKAKLVGGATEIQIEIKMKQMDYNVSVFANDIDELKQFHYDEERKGVEFGANIDLSTLEHRLNEMTSLIGTEKSQIYQEIVKQLKYFAGRQIRNVATPAGNIATASPISDLNPVLVAADAVLTVESLSDGIQEIPISKFFIGYRKTLLPDGGIISKIFVPESLPQREVVRAFKQAKRKDDDIAIVTACLRLVVDKDFKITKARLAYGGVAPMTVRALKTEERLLGMEVSDSTSDAIISLSVNSLNNDDFKNITFGVPGGMAIFRRTLVTSFFYKFYQTVLQSFGFIRTLDGDAVEEVTRNFPIGKRDLDNAFEKKVLGKSNPHMSALKQVTGEATYVDDIPPFHKELFGVQVMSTRAHARIVSVDYSPIFEIDGVVGYANVDDIVSKQANMWGHFEDGKEEFFADGNVRYIGQCIGLVVAKDRETAARGARAVVVEYEDIDPKVITIEDAIKYNSFFNLERKIVKGDVESAFQTAAHIVEGTTRIGAQEHFYLETHGCIAVPEEDNEMKIYTSGQAPNATQVSAAQVLGIPANRIVARVKRLGGGFGGKESRCCQISSIAAVAARKFKKPVRIILTRSEDMLTMGQRHPFLIRWKVGLDKNFRFIGLKSKLYANAGWSLDLTAGVVERALFHMDNCYDFQNCHFEGFACKTNTASNTAFRGFGGPQGMFGAESLIYEVAETLGIEPDTLRELNYFRPGSSTAYQQPMNEDFTVPLLAKQVKEQANFQQLRAEVDAFNKEHKWIKRGLAHVPTAFGVSFGALFLNQAGALIHIYEDGSVLLAHGGTEMGQGLFTKMAMVAAEELDVPLESVFTSESATNTVANASPTAASASSDLNGMAVKDACDQLNKRLKPYREKFGPEATMKELAHAAYFDRVNLSANGFYKTPDIGYVWGDPNPKPAFFYHTQGAAVSMVEVNTLTGDWSCLRTDIKMDVGRPLNQAIDYGQIEGAYIQGQGLFTMEESLWLQSGALFTRGPGAYKIPGFRDIPQIFNVGILQDRPFKHLKTINRSKGIGEPPLFLGSTVFFAIRDALLAARKQNGKTEPLVGVQSPLTSERIRNLCGDSLVDLSIQAVQPTMDQKEFFVVA</sequence>
<dbReference type="Gene3D" id="3.30.365.10">
    <property type="entry name" value="Aldehyde oxidase/xanthine dehydrogenase, molybdopterin binding domain"/>
    <property type="match status" value="4"/>
</dbReference>
<evidence type="ECO:0000256" key="6">
    <source>
        <dbReference type="ARBA" id="ARBA00022714"/>
    </source>
</evidence>
<dbReference type="SMART" id="SM01008">
    <property type="entry name" value="Ald_Xan_dh_C"/>
    <property type="match status" value="1"/>
</dbReference>
<dbReference type="InterPro" id="IPR016169">
    <property type="entry name" value="FAD-bd_PCMH_sub2"/>
</dbReference>
<dbReference type="PANTHER" id="PTHR45444">
    <property type="entry name" value="XANTHINE DEHYDROGENASE"/>
    <property type="match status" value="1"/>
</dbReference>
<evidence type="ECO:0000256" key="18">
    <source>
        <dbReference type="PIRSR" id="PIRSR000127-3"/>
    </source>
</evidence>
<dbReference type="SUPFAM" id="SSF55447">
    <property type="entry name" value="CO dehydrogenase flavoprotein C-terminal domain-like"/>
    <property type="match status" value="1"/>
</dbReference>
<dbReference type="InterPro" id="IPR036318">
    <property type="entry name" value="FAD-bd_PCMH-like_sf"/>
</dbReference>
<dbReference type="SUPFAM" id="SSF56003">
    <property type="entry name" value="Molybdenum cofactor-binding domain"/>
    <property type="match status" value="1"/>
</dbReference>
<dbReference type="InterPro" id="IPR002346">
    <property type="entry name" value="Mopterin_DH_FAD-bd"/>
</dbReference>
<dbReference type="PANTHER" id="PTHR45444:SF3">
    <property type="entry name" value="XANTHINE DEHYDROGENASE"/>
    <property type="match status" value="1"/>
</dbReference>
<evidence type="ECO:0000313" key="20">
    <source>
        <dbReference type="EMBL" id="ANB11129.1"/>
    </source>
</evidence>
<evidence type="ECO:0000256" key="3">
    <source>
        <dbReference type="ARBA" id="ARBA00013123"/>
    </source>
</evidence>
<evidence type="ECO:0000259" key="19">
    <source>
        <dbReference type="PROSITE" id="PS51387"/>
    </source>
</evidence>
<keyword evidence="6 18" id="KW-0001">2Fe-2S</keyword>
<dbReference type="Gene3D" id="3.30.390.50">
    <property type="entry name" value="CO dehydrogenase flavoprotein, C-terminal domain"/>
    <property type="match status" value="1"/>
</dbReference>
<dbReference type="PROSITE" id="PS51387">
    <property type="entry name" value="FAD_PCMH"/>
    <property type="match status" value="1"/>
</dbReference>
<dbReference type="InterPro" id="IPR005107">
    <property type="entry name" value="CO_DH_flav_C"/>
</dbReference>
<keyword evidence="8 17" id="KW-0274">FAD</keyword>
<feature type="binding site" evidence="18">
    <location>
        <position position="31"/>
    </location>
    <ligand>
        <name>[2Fe-2S] cluster</name>
        <dbReference type="ChEBI" id="CHEBI:190135"/>
        <label>2</label>
    </ligand>
</feature>
<feature type="binding site" evidence="18">
    <location>
        <position position="29"/>
    </location>
    <ligand>
        <name>[2Fe-2S] cluster</name>
        <dbReference type="ChEBI" id="CHEBI:190135"/>
        <label>2</label>
    </ligand>
</feature>
<dbReference type="Pfam" id="PF02738">
    <property type="entry name" value="MoCoBD_1"/>
    <property type="match status" value="1"/>
</dbReference>
<comment type="cofactor">
    <cofactor evidence="13">
        <name>[2Fe-2S] cluster</name>
        <dbReference type="ChEBI" id="CHEBI:190135"/>
    </cofactor>
</comment>
<dbReference type="Pfam" id="PF03450">
    <property type="entry name" value="CO_deh_flav_C"/>
    <property type="match status" value="1"/>
</dbReference>
<dbReference type="Gene3D" id="3.30.43.10">
    <property type="entry name" value="Uridine Diphospho-n-acetylenolpyruvylglucosamine Reductase, domain 2"/>
    <property type="match status" value="1"/>
</dbReference>
<evidence type="ECO:0000256" key="9">
    <source>
        <dbReference type="ARBA" id="ARBA00023002"/>
    </source>
</evidence>
<feature type="binding site" evidence="18">
    <location>
        <position position="811"/>
    </location>
    <ligand>
        <name>Mo-molybdopterin</name>
        <dbReference type="ChEBI" id="CHEBI:71302"/>
    </ligand>
    <ligandPart>
        <name>Mo</name>
        <dbReference type="ChEBI" id="CHEBI:28685"/>
    </ligandPart>
</feature>
<evidence type="ECO:0000256" key="4">
    <source>
        <dbReference type="ARBA" id="ARBA00022505"/>
    </source>
</evidence>
<dbReference type="InterPro" id="IPR016167">
    <property type="entry name" value="FAD-bd_PCMH_sub1"/>
</dbReference>
<feature type="binding site" evidence="18">
    <location>
        <position position="697"/>
    </location>
    <ligand>
        <name>Mo-molybdopterin</name>
        <dbReference type="ChEBI" id="CHEBI:71302"/>
    </ligand>
    <ligandPart>
        <name>Mo</name>
        <dbReference type="ChEBI" id="CHEBI:28685"/>
    </ligandPart>
</feature>
<comment type="cofactor">
    <cofactor evidence="18">
        <name>[2Fe-2S] cluster</name>
        <dbReference type="ChEBI" id="CHEBI:190135"/>
    </cofactor>
    <text evidence="18">Binds 2 [2Fe-2S] clusters.</text>
</comment>
<comment type="catalytic activity">
    <reaction evidence="15">
        <text>hypoxanthine + NAD(+) + H2O = xanthine + NADH + H(+)</text>
        <dbReference type="Rhea" id="RHEA:24670"/>
        <dbReference type="ChEBI" id="CHEBI:15377"/>
        <dbReference type="ChEBI" id="CHEBI:15378"/>
        <dbReference type="ChEBI" id="CHEBI:17368"/>
        <dbReference type="ChEBI" id="CHEBI:17712"/>
        <dbReference type="ChEBI" id="CHEBI:57540"/>
        <dbReference type="ChEBI" id="CHEBI:57945"/>
        <dbReference type="EC" id="1.17.1.4"/>
    </reaction>
</comment>
<feature type="binding site" evidence="18">
    <location>
        <position position="979"/>
    </location>
    <ligand>
        <name>Mo-molybdopterin</name>
        <dbReference type="ChEBI" id="CHEBI:71302"/>
    </ligand>
    <ligandPart>
        <name>Mo</name>
        <dbReference type="ChEBI" id="CHEBI:28685"/>
    </ligandPart>
</feature>
<dbReference type="GeneID" id="30036003"/>
<evidence type="ECO:0000256" key="17">
    <source>
        <dbReference type="PIRSR" id="PIRSR000127-2"/>
    </source>
</evidence>
<comment type="catalytic activity">
    <reaction evidence="14">
        <text>xanthine + NAD(+) + H2O = urate + NADH + H(+)</text>
        <dbReference type="Rhea" id="RHEA:16669"/>
        <dbReference type="ChEBI" id="CHEBI:15377"/>
        <dbReference type="ChEBI" id="CHEBI:15378"/>
        <dbReference type="ChEBI" id="CHEBI:17712"/>
        <dbReference type="ChEBI" id="CHEBI:17775"/>
        <dbReference type="ChEBI" id="CHEBI:57540"/>
        <dbReference type="ChEBI" id="CHEBI:57945"/>
        <dbReference type="EC" id="1.17.1.4"/>
    </reaction>
</comment>
<proteinExistence type="inferred from homology"/>
<dbReference type="Pfam" id="PF00941">
    <property type="entry name" value="FAD_binding_5"/>
    <property type="match status" value="1"/>
</dbReference>
<dbReference type="Pfam" id="PF01315">
    <property type="entry name" value="Ald_Xan_dh_C"/>
    <property type="match status" value="1"/>
</dbReference>
<name>A0A167C240_9ASCO</name>
<dbReference type="GO" id="GO:0051537">
    <property type="term" value="F:2 iron, 2 sulfur cluster binding"/>
    <property type="evidence" value="ECO:0007669"/>
    <property type="project" value="UniProtKB-KW"/>
</dbReference>
<dbReference type="Gene3D" id="1.10.150.120">
    <property type="entry name" value="[2Fe-2S]-binding domain"/>
    <property type="match status" value="1"/>
</dbReference>
<dbReference type="Proteomes" id="UP000189580">
    <property type="component" value="Chromosome c"/>
</dbReference>
<dbReference type="Gene3D" id="3.30.465.10">
    <property type="match status" value="1"/>
</dbReference>
<dbReference type="InterPro" id="IPR016208">
    <property type="entry name" value="Ald_Oxase/xanthine_DH-like"/>
</dbReference>
<dbReference type="Pfam" id="PF20256">
    <property type="entry name" value="MoCoBD_2"/>
    <property type="match status" value="1"/>
</dbReference>
<feature type="binding site" evidence="17">
    <location>
        <position position="779"/>
    </location>
    <ligand>
        <name>substrate</name>
    </ligand>
</feature>
<dbReference type="EMBL" id="CP014500">
    <property type="protein sequence ID" value="ANB11129.1"/>
    <property type="molecule type" value="Genomic_DNA"/>
</dbReference>
<comment type="cofactor">
    <cofactor evidence="18">
        <name>Mo-molybdopterin</name>
        <dbReference type="ChEBI" id="CHEBI:71302"/>
    </cofactor>
    <text evidence="18">Binds 1 Mo-molybdopterin (Mo-MPT) cofactor per subunit.</text>
</comment>
<dbReference type="SUPFAM" id="SSF47741">
    <property type="entry name" value="CO dehydrogenase ISP C-domain like"/>
    <property type="match status" value="1"/>
</dbReference>
<evidence type="ECO:0000256" key="11">
    <source>
        <dbReference type="ARBA" id="ARBA00023014"/>
    </source>
</evidence>
<dbReference type="FunFam" id="3.30.465.10:FF:000004">
    <property type="entry name" value="Xanthine dehydrogenase/oxidase"/>
    <property type="match status" value="1"/>
</dbReference>
<dbReference type="InterPro" id="IPR008274">
    <property type="entry name" value="AldOxase/xan_DH_MoCoBD1"/>
</dbReference>
<evidence type="ECO:0000256" key="15">
    <source>
        <dbReference type="ARBA" id="ARBA00049517"/>
    </source>
</evidence>
<dbReference type="InterPro" id="IPR002888">
    <property type="entry name" value="2Fe-2S-bd"/>
</dbReference>
<dbReference type="FunFam" id="3.30.365.10:FF:000002">
    <property type="entry name" value="Xanthine dehydrogenase oxidase"/>
    <property type="match status" value="1"/>
</dbReference>
<dbReference type="InterPro" id="IPR036884">
    <property type="entry name" value="2Fe-2S-bd_dom_sf"/>
</dbReference>
<keyword evidence="10 18" id="KW-0408">Iron</keyword>
<keyword evidence="21" id="KW-1185">Reference proteome</keyword>
<dbReference type="GO" id="GO:0071949">
    <property type="term" value="F:FAD binding"/>
    <property type="evidence" value="ECO:0007669"/>
    <property type="project" value="InterPro"/>
</dbReference>
<evidence type="ECO:0000256" key="7">
    <source>
        <dbReference type="ARBA" id="ARBA00022723"/>
    </source>
</evidence>
<dbReference type="InterPro" id="IPR036683">
    <property type="entry name" value="CO_DH_flav_C_dom_sf"/>
</dbReference>
<feature type="binding site" evidence="17">
    <location>
        <position position="324"/>
    </location>
    <ligand>
        <name>FAD</name>
        <dbReference type="ChEBI" id="CHEBI:57692"/>
    </ligand>
</feature>
<keyword evidence="9" id="KW-0560">Oxidoreductase</keyword>
<organism evidence="20 21">
    <name type="scientific">Sugiyamaella lignohabitans</name>
    <dbReference type="NCBI Taxonomy" id="796027"/>
    <lineage>
        <taxon>Eukaryota</taxon>
        <taxon>Fungi</taxon>
        <taxon>Dikarya</taxon>
        <taxon>Ascomycota</taxon>
        <taxon>Saccharomycotina</taxon>
        <taxon>Dipodascomycetes</taxon>
        <taxon>Dipodascales</taxon>
        <taxon>Trichomonascaceae</taxon>
        <taxon>Sugiyamaella</taxon>
    </lineage>
</organism>
<feature type="active site" description="Proton acceptor" evidence="16">
    <location>
        <position position="1165"/>
    </location>
</feature>
<feature type="binding site" evidence="17">
    <location>
        <position position="701"/>
    </location>
    <ligand>
        <name>substrate</name>
    </ligand>
</feature>
<dbReference type="FunFam" id="3.30.43.10:FF:000001">
    <property type="entry name" value="Xanthine dehydrogenase/oxidase"/>
    <property type="match status" value="1"/>
</dbReference>
<evidence type="ECO:0000256" key="5">
    <source>
        <dbReference type="ARBA" id="ARBA00022630"/>
    </source>
</evidence>
<keyword evidence="11 18" id="KW-0411">Iron-sulfur</keyword>
<protein>
    <recommendedName>
        <fullName evidence="3">xanthine dehydrogenase</fullName>
        <ecNumber evidence="3">1.17.1.4</ecNumber>
    </recommendedName>
</protein>
<feature type="binding site" evidence="17">
    <location>
        <position position="813"/>
    </location>
    <ligand>
        <name>substrate</name>
    </ligand>
</feature>
<keyword evidence="4 18" id="KW-0500">Molybdenum</keyword>
<evidence type="ECO:0000256" key="14">
    <source>
        <dbReference type="ARBA" id="ARBA00049017"/>
    </source>
</evidence>
<keyword evidence="12" id="KW-0520">NAD</keyword>
<evidence type="ECO:0000256" key="2">
    <source>
        <dbReference type="ARBA" id="ARBA00006849"/>
    </source>
</evidence>
<dbReference type="InterPro" id="IPR000674">
    <property type="entry name" value="Ald_Oxase/Xan_DH_a/b"/>
</dbReference>
<evidence type="ECO:0000256" key="13">
    <source>
        <dbReference type="ARBA" id="ARBA00034078"/>
    </source>
</evidence>
<feature type="binding site" evidence="17">
    <location>
        <position position="238"/>
    </location>
    <ligand>
        <name>FAD</name>
        <dbReference type="ChEBI" id="CHEBI:57692"/>
    </ligand>
</feature>
<comment type="cofactor">
    <cofactor evidence="1 17">
        <name>FAD</name>
        <dbReference type="ChEBI" id="CHEBI:57692"/>
    </cofactor>
</comment>
<dbReference type="SUPFAM" id="SSF54665">
    <property type="entry name" value="CO dehydrogenase molybdoprotein N-domain-like"/>
    <property type="match status" value="1"/>
</dbReference>
<feature type="binding site" evidence="17">
    <location>
        <begin position="156"/>
        <end position="163"/>
    </location>
    <ligand>
        <name>FAD</name>
        <dbReference type="ChEBI" id="CHEBI:57692"/>
    </ligand>
</feature>
<keyword evidence="7 18" id="KW-0479">Metal-binding</keyword>
<gene>
    <name evidence="20" type="primary">AOH2</name>
    <name evidence="20" type="ORF">AWJ20_3928</name>
</gene>
<evidence type="ECO:0000256" key="8">
    <source>
        <dbReference type="ARBA" id="ARBA00022827"/>
    </source>
</evidence>
<evidence type="ECO:0000256" key="16">
    <source>
        <dbReference type="PIRSR" id="PIRSR000127-1"/>
    </source>
</evidence>
<dbReference type="OrthoDB" id="8300278at2759"/>
<accession>A0A167C240</accession>
<dbReference type="Gene3D" id="3.90.1170.50">
    <property type="entry name" value="Aldehyde oxidase/xanthine dehydrogenase, a/b hammerhead"/>
    <property type="match status" value="1"/>
</dbReference>
<dbReference type="InterPro" id="IPR046867">
    <property type="entry name" value="AldOxase/xan_DH_MoCoBD2"/>
</dbReference>
<evidence type="ECO:0000313" key="21">
    <source>
        <dbReference type="Proteomes" id="UP000189580"/>
    </source>
</evidence>
<dbReference type="InterPro" id="IPR037165">
    <property type="entry name" value="AldOxase/xan_DH_Mopterin-bd_sf"/>
</dbReference>
<dbReference type="GO" id="GO:0004854">
    <property type="term" value="F:xanthine dehydrogenase activity"/>
    <property type="evidence" value="ECO:0007669"/>
    <property type="project" value="UniProtKB-EC"/>
</dbReference>
<dbReference type="Pfam" id="PF01799">
    <property type="entry name" value="Fer2_2"/>
    <property type="match status" value="1"/>
</dbReference>
<feature type="domain" description="FAD-binding PCMH-type" evidence="19">
    <location>
        <begin position="128"/>
        <end position="315"/>
    </location>
</feature>
<feature type="binding site" evidence="18">
    <location>
        <position position="666"/>
    </location>
    <ligand>
        <name>Mo-molybdopterin</name>
        <dbReference type="ChEBI" id="CHEBI:71302"/>
    </ligand>
    <ligandPart>
        <name>Mo</name>
        <dbReference type="ChEBI" id="CHEBI:28685"/>
    </ligandPart>
</feature>
<dbReference type="PIRSF" id="PIRSF000127">
    <property type="entry name" value="Xanthine_DH"/>
    <property type="match status" value="1"/>
</dbReference>
<feature type="binding site" evidence="17">
    <location>
        <position position="261"/>
    </location>
    <ligand>
        <name>FAD</name>
        <dbReference type="ChEBI" id="CHEBI:57692"/>
    </ligand>
</feature>
<dbReference type="FunFam" id="3.30.365.10:FF:000003">
    <property type="entry name" value="Aldehyde oxidase 1"/>
    <property type="match status" value="1"/>
</dbReference>
<evidence type="ECO:0000256" key="1">
    <source>
        <dbReference type="ARBA" id="ARBA00001974"/>
    </source>
</evidence>
<dbReference type="KEGG" id="slb:AWJ20_3928"/>
<dbReference type="AlphaFoldDB" id="A0A167C240"/>
<dbReference type="RefSeq" id="XP_018733606.1">
    <property type="nucleotide sequence ID" value="XM_018880968.1"/>
</dbReference>
<dbReference type="EC" id="1.17.1.4" evidence="3"/>
<reference evidence="20 21" key="1">
    <citation type="submission" date="2016-02" db="EMBL/GenBank/DDBJ databases">
        <title>Complete genome sequence and transcriptome regulation of the pentose utilising yeast Sugiyamaella lignohabitans.</title>
        <authorList>
            <person name="Bellasio M."/>
            <person name="Peymann A."/>
            <person name="Valli M."/>
            <person name="Sipitzky M."/>
            <person name="Graf A."/>
            <person name="Sauer M."/>
            <person name="Marx H."/>
            <person name="Mattanovich D."/>
        </authorList>
    </citation>
    <scope>NUCLEOTIDE SEQUENCE [LARGE SCALE GENOMIC DNA]</scope>
    <source>
        <strain evidence="20 21">CBS 10342</strain>
    </source>
</reference>
<dbReference type="InterPro" id="IPR036856">
    <property type="entry name" value="Ald_Oxase/Xan_DH_a/b_sf"/>
</dbReference>
<dbReference type="InterPro" id="IPR016166">
    <property type="entry name" value="FAD-bd_PCMH"/>
</dbReference>
<evidence type="ECO:0000256" key="10">
    <source>
        <dbReference type="ARBA" id="ARBA00023004"/>
    </source>
</evidence>